<evidence type="ECO:0000313" key="4">
    <source>
        <dbReference type="EMBL" id="MBB4246040.1"/>
    </source>
</evidence>
<feature type="transmembrane region" description="Helical" evidence="2">
    <location>
        <begin position="142"/>
        <end position="162"/>
    </location>
</feature>
<dbReference type="AlphaFoldDB" id="A0A840G4V6"/>
<keyword evidence="2" id="KW-1133">Transmembrane helix</keyword>
<proteinExistence type="predicted"/>
<evidence type="ECO:0000256" key="2">
    <source>
        <dbReference type="SAM" id="Phobius"/>
    </source>
</evidence>
<protein>
    <submittedName>
        <fullName evidence="4">VanZ family protein</fullName>
    </submittedName>
</protein>
<feature type="transmembrane region" description="Helical" evidence="2">
    <location>
        <begin position="110"/>
        <end position="130"/>
    </location>
</feature>
<dbReference type="RefSeq" id="WP_153114966.1">
    <property type="nucleotide sequence ID" value="NZ_JACIGE010000001.1"/>
</dbReference>
<gene>
    <name evidence="4" type="ORF">GGD90_000389</name>
</gene>
<keyword evidence="2" id="KW-0812">Transmembrane</keyword>
<feature type="transmembrane region" description="Helical" evidence="2">
    <location>
        <begin position="354"/>
        <end position="373"/>
    </location>
</feature>
<feature type="transmembrane region" description="Helical" evidence="2">
    <location>
        <begin position="226"/>
        <end position="246"/>
    </location>
</feature>
<dbReference type="Pfam" id="PF04892">
    <property type="entry name" value="VanZ"/>
    <property type="match status" value="1"/>
</dbReference>
<reference evidence="4 5" key="1">
    <citation type="submission" date="2020-08" db="EMBL/GenBank/DDBJ databases">
        <title>Genome sequencing of Purple Non-Sulfur Bacteria from various extreme environments.</title>
        <authorList>
            <person name="Mayer M."/>
        </authorList>
    </citation>
    <scope>NUCLEOTIDE SEQUENCE [LARGE SCALE GENOMIC DNA]</scope>
    <source>
        <strain evidence="4 5">2761</strain>
    </source>
</reference>
<feature type="transmembrane region" description="Helical" evidence="2">
    <location>
        <begin position="42"/>
        <end position="59"/>
    </location>
</feature>
<dbReference type="InterPro" id="IPR006976">
    <property type="entry name" value="VanZ-like"/>
</dbReference>
<name>A0A840G4V6_RHOTE</name>
<keyword evidence="2" id="KW-0472">Membrane</keyword>
<dbReference type="Proteomes" id="UP000587070">
    <property type="component" value="Unassembled WGS sequence"/>
</dbReference>
<feature type="transmembrane region" description="Helical" evidence="2">
    <location>
        <begin position="284"/>
        <end position="307"/>
    </location>
</feature>
<feature type="transmembrane region" description="Helical" evidence="2">
    <location>
        <begin position="174"/>
        <end position="194"/>
    </location>
</feature>
<keyword evidence="5" id="KW-1185">Reference proteome</keyword>
<feature type="transmembrane region" description="Helical" evidence="2">
    <location>
        <begin position="79"/>
        <end position="103"/>
    </location>
</feature>
<feature type="region of interest" description="Disordered" evidence="1">
    <location>
        <begin position="1"/>
        <end position="35"/>
    </location>
</feature>
<dbReference type="EMBL" id="JACIGE010000001">
    <property type="protein sequence ID" value="MBB4246040.1"/>
    <property type="molecule type" value="Genomic_DNA"/>
</dbReference>
<feature type="domain" description="VanZ-like" evidence="3">
    <location>
        <begin position="53"/>
        <end position="161"/>
    </location>
</feature>
<evidence type="ECO:0000256" key="1">
    <source>
        <dbReference type="SAM" id="MobiDB-lite"/>
    </source>
</evidence>
<evidence type="ECO:0000259" key="3">
    <source>
        <dbReference type="Pfam" id="PF04892"/>
    </source>
</evidence>
<comment type="caution">
    <text evidence="4">The sequence shown here is derived from an EMBL/GenBank/DDBJ whole genome shotgun (WGS) entry which is preliminary data.</text>
</comment>
<feature type="transmembrane region" description="Helical" evidence="2">
    <location>
        <begin position="258"/>
        <end position="278"/>
    </location>
</feature>
<sequence length="379" mass="39981">MKALRPRSAASTERPRNAPAAGRASRRNGAPAETSGALPRHLAFAYAALVVYASLHPFTGWRDLGLSPFAFLEGGWPRYWTGFDLAINVLAYLPLGFLVALALRRRLGNFGGALVALLLGALLSLLLESVQNWLPARVPSNLDLACNAAGACLGALLALLVGERLARRAAAWRHLLAASTHAELGVVLLGIWLLTQLSPETQLFGTGDLRQLLELTPAVPYAADSFFLIEAAITACHLLAIGLFARTLLGARIAPAPVLFNFVLGALIVRTLAAAVLAPPQDALAWLTPGAGLGLAVGGAALALALLLPDPWRIALAALALMAGAALVNLAPANPYSAAALATWRQGHFFNFNGLTRIAASLWPYIALPYLTMTVRRRA</sequence>
<accession>A0A840G4V6</accession>
<organism evidence="4 5">
    <name type="scientific">Rhodocyclus tenuis</name>
    <name type="common">Rhodospirillum tenue</name>
    <dbReference type="NCBI Taxonomy" id="1066"/>
    <lineage>
        <taxon>Bacteria</taxon>
        <taxon>Pseudomonadati</taxon>
        <taxon>Pseudomonadota</taxon>
        <taxon>Betaproteobacteria</taxon>
        <taxon>Rhodocyclales</taxon>
        <taxon>Rhodocyclaceae</taxon>
        <taxon>Rhodocyclus</taxon>
    </lineage>
</organism>
<feature type="transmembrane region" description="Helical" evidence="2">
    <location>
        <begin position="314"/>
        <end position="334"/>
    </location>
</feature>
<evidence type="ECO:0000313" key="5">
    <source>
        <dbReference type="Proteomes" id="UP000587070"/>
    </source>
</evidence>
<dbReference type="OrthoDB" id="9780818at2"/>